<gene>
    <name evidence="1" type="ORF">AVDCRST_MAG87-2373</name>
</gene>
<dbReference type="AlphaFoldDB" id="A0A6J4V907"/>
<sequence length="39" mass="4238">CCRPGSTACFLANESLVLDRWTRSRSVGAVHATVARSRC</sequence>
<accession>A0A6J4V907</accession>
<proteinExistence type="predicted"/>
<feature type="non-terminal residue" evidence="1">
    <location>
        <position position="39"/>
    </location>
</feature>
<dbReference type="EMBL" id="CADCWJ010000525">
    <property type="protein sequence ID" value="CAA9570629.1"/>
    <property type="molecule type" value="Genomic_DNA"/>
</dbReference>
<feature type="non-terminal residue" evidence="1">
    <location>
        <position position="1"/>
    </location>
</feature>
<protein>
    <submittedName>
        <fullName evidence="1">Uncharacterized protein</fullName>
    </submittedName>
</protein>
<name>A0A6J4V907_9BACT</name>
<reference evidence="1" key="1">
    <citation type="submission" date="2020-02" db="EMBL/GenBank/DDBJ databases">
        <authorList>
            <person name="Meier V. D."/>
        </authorList>
    </citation>
    <scope>NUCLEOTIDE SEQUENCE</scope>
    <source>
        <strain evidence="1">AVDCRST_MAG87</strain>
    </source>
</reference>
<organism evidence="1">
    <name type="scientific">uncultured Thermomicrobiales bacterium</name>
    <dbReference type="NCBI Taxonomy" id="1645740"/>
    <lineage>
        <taxon>Bacteria</taxon>
        <taxon>Pseudomonadati</taxon>
        <taxon>Thermomicrobiota</taxon>
        <taxon>Thermomicrobia</taxon>
        <taxon>Thermomicrobiales</taxon>
        <taxon>environmental samples</taxon>
    </lineage>
</organism>
<evidence type="ECO:0000313" key="1">
    <source>
        <dbReference type="EMBL" id="CAA9570629.1"/>
    </source>
</evidence>